<evidence type="ECO:0000256" key="3">
    <source>
        <dbReference type="ARBA" id="ARBA00022741"/>
    </source>
</evidence>
<dbReference type="InterPro" id="IPR011054">
    <property type="entry name" value="Rudment_hybrid_motif"/>
</dbReference>
<dbReference type="FunFam" id="3.30.1490.20:FF:000003">
    <property type="entry name" value="acetyl-CoA carboxylase isoform X1"/>
    <property type="match status" value="1"/>
</dbReference>
<evidence type="ECO:0000256" key="2">
    <source>
        <dbReference type="ARBA" id="ARBA00022598"/>
    </source>
</evidence>
<dbReference type="FunFam" id="3.40.50.20:FF:000010">
    <property type="entry name" value="Propionyl-CoA carboxylase subunit alpha"/>
    <property type="match status" value="1"/>
</dbReference>
<keyword evidence="3 6" id="KW-0547">Nucleotide-binding</keyword>
<dbReference type="SMART" id="SM00878">
    <property type="entry name" value="Biotin_carb_C"/>
    <property type="match status" value="1"/>
</dbReference>
<dbReference type="PROSITE" id="PS00867">
    <property type="entry name" value="CPSASE_2"/>
    <property type="match status" value="1"/>
</dbReference>
<dbReference type="Pfam" id="PF00289">
    <property type="entry name" value="Biotin_carb_N"/>
    <property type="match status" value="1"/>
</dbReference>
<dbReference type="GO" id="GO:0005524">
    <property type="term" value="F:ATP binding"/>
    <property type="evidence" value="ECO:0007669"/>
    <property type="project" value="UniProtKB-UniRule"/>
</dbReference>
<dbReference type="GO" id="GO:0004485">
    <property type="term" value="F:methylcrotonoyl-CoA carboxylase activity"/>
    <property type="evidence" value="ECO:0007669"/>
    <property type="project" value="TreeGrafter"/>
</dbReference>
<evidence type="ECO:0000256" key="5">
    <source>
        <dbReference type="ARBA" id="ARBA00023267"/>
    </source>
</evidence>
<dbReference type="Gene3D" id="3.30.470.20">
    <property type="entry name" value="ATP-grasp fold, B domain"/>
    <property type="match status" value="1"/>
</dbReference>
<keyword evidence="4 6" id="KW-0067">ATP-binding</keyword>
<evidence type="ECO:0000259" key="8">
    <source>
        <dbReference type="PROSITE" id="PS50975"/>
    </source>
</evidence>
<dbReference type="SUPFAM" id="SSF51230">
    <property type="entry name" value="Single hybrid motif"/>
    <property type="match status" value="1"/>
</dbReference>
<evidence type="ECO:0000313" key="10">
    <source>
        <dbReference type="Proteomes" id="UP000887572"/>
    </source>
</evidence>
<dbReference type="PROSITE" id="PS50979">
    <property type="entry name" value="BC"/>
    <property type="match status" value="1"/>
</dbReference>
<feature type="domain" description="Lipoyl-binding" evidence="7">
    <location>
        <begin position="689"/>
        <end position="765"/>
    </location>
</feature>
<dbReference type="SUPFAM" id="SSF51246">
    <property type="entry name" value="Rudiment single hybrid motif"/>
    <property type="match status" value="1"/>
</dbReference>
<dbReference type="InterPro" id="IPR011053">
    <property type="entry name" value="Single_hybrid_motif"/>
</dbReference>
<accession>A0A914I2Y4</accession>
<dbReference type="PROSITE" id="PS00188">
    <property type="entry name" value="BIOTIN"/>
    <property type="match status" value="1"/>
</dbReference>
<dbReference type="Proteomes" id="UP000887572">
    <property type="component" value="Unplaced"/>
</dbReference>
<keyword evidence="10" id="KW-1185">Reference proteome</keyword>
<dbReference type="InterPro" id="IPR050856">
    <property type="entry name" value="Biotin_carboxylase_complex"/>
</dbReference>
<dbReference type="GO" id="GO:0046872">
    <property type="term" value="F:metal ion binding"/>
    <property type="evidence" value="ECO:0007669"/>
    <property type="project" value="InterPro"/>
</dbReference>
<dbReference type="PANTHER" id="PTHR18866">
    <property type="entry name" value="CARBOXYLASE:PYRUVATE/ACETYL-COA/PROPIONYL-COA CARBOXYLASE"/>
    <property type="match status" value="1"/>
</dbReference>
<evidence type="ECO:0000259" key="9">
    <source>
        <dbReference type="PROSITE" id="PS50979"/>
    </source>
</evidence>
<dbReference type="InterPro" id="IPR005482">
    <property type="entry name" value="Biotin_COase_C"/>
</dbReference>
<feature type="domain" description="Biotin carboxylation" evidence="9">
    <location>
        <begin position="44"/>
        <end position="491"/>
    </location>
</feature>
<feature type="domain" description="ATP-grasp" evidence="8">
    <location>
        <begin position="163"/>
        <end position="361"/>
    </location>
</feature>
<dbReference type="CDD" id="cd06850">
    <property type="entry name" value="biotinyl_domain"/>
    <property type="match status" value="1"/>
</dbReference>
<proteinExistence type="predicted"/>
<dbReference type="PROSITE" id="PS50975">
    <property type="entry name" value="ATP_GRASP"/>
    <property type="match status" value="1"/>
</dbReference>
<comment type="cofactor">
    <cofactor evidence="1">
        <name>biotin</name>
        <dbReference type="ChEBI" id="CHEBI:57586"/>
    </cofactor>
</comment>
<keyword evidence="5" id="KW-0092">Biotin</keyword>
<dbReference type="InterPro" id="IPR005479">
    <property type="entry name" value="CPAse_ATP-bd"/>
</dbReference>
<dbReference type="Gene3D" id="2.40.50.100">
    <property type="match status" value="1"/>
</dbReference>
<dbReference type="SUPFAM" id="SSF56059">
    <property type="entry name" value="Glutathione synthetase ATP-binding domain-like"/>
    <property type="match status" value="1"/>
</dbReference>
<dbReference type="SUPFAM" id="SSF52440">
    <property type="entry name" value="PreATP-grasp domain"/>
    <property type="match status" value="1"/>
</dbReference>
<evidence type="ECO:0000259" key="7">
    <source>
        <dbReference type="PROSITE" id="PS50968"/>
    </source>
</evidence>
<protein>
    <submittedName>
        <fullName evidence="11">Uncharacterized protein</fullName>
    </submittedName>
</protein>
<dbReference type="Pfam" id="PF02785">
    <property type="entry name" value="Biotin_carb_C"/>
    <property type="match status" value="1"/>
</dbReference>
<evidence type="ECO:0000256" key="4">
    <source>
        <dbReference type="ARBA" id="ARBA00022840"/>
    </source>
</evidence>
<dbReference type="Pfam" id="PF02786">
    <property type="entry name" value="CPSase_L_D2"/>
    <property type="match status" value="1"/>
</dbReference>
<dbReference type="InterPro" id="IPR000089">
    <property type="entry name" value="Biotin_lipoyl"/>
</dbReference>
<sequence>MNVSRRPWLFYKNYSYKYLTVKLKCLPPPNGDRCFCTMKAPQKAIGRVLVANRGEIALRVMRTAKQMGIKTIAVYSDADANSLHVQFADEAYRIGEASALKSYLCAERIVEVALSAGADAIHPGYGFLSENADFAERCAANGIVFMGPSAEAIRAMGMKNTAKQIMIEANVPVVKGYNGAEQSEAHLLKQSREIGFPIMMKAVCGGGGKGMRIAMAESQFSECLGSARSEAQKAFGNTDMILERYVQRPRHVEVQIFGDCHGNFVYLWERDCSIQRRHQKIIEEAPAPGLSPERRHWLGKTAVEAARAVGYVGAGTVEFILDPADGQFYFMEMNTRLQVEHPITEAITGLDLVQWQFRVAQGDCLPLRQEQIALNGHAVEARIYAEDSEAGFMPAPGQLEHLSFPLAMPNLRVDSAVREGDAVTVHYDPMVAKVIAWGTDRSEAIRRLDEGLRQTHIGGLCNNVRFVRACLGHERFRLGDVYTDFVAEHLDQLLTQCKSPVAREGKSELLVEAVLAQLLLLRFRSLRAAPSPIVHQSPFHAAPAFFRLNHFVHRTFQLDAEQNAEVEIRRDGLYRIRLKVSGALWRTENLSNLFSKLCEYKCSFFLFWTSSSDVDDKMFDVLVSRIEYDVTGDTQKPLVRFSLEIDGRRRWECKAVLLEKQLAIFGLEAHQWPNPFLAEMDDGTSGAASLLDGAADGKARSPIPGLIEKVFVNAGDWVAMGQPIVAMNAMKMEFIIRAPFDGIVTSIFCAPGQNVAKDTVLVLLKDDKTDEHTA</sequence>
<keyword evidence="2" id="KW-0436">Ligase</keyword>
<dbReference type="WBParaSite" id="Gr19_v10_g6126.t1">
    <property type="protein sequence ID" value="Gr19_v10_g6126.t1"/>
    <property type="gene ID" value="Gr19_v10_g6126"/>
</dbReference>
<dbReference type="InterPro" id="IPR016185">
    <property type="entry name" value="PreATP-grasp_dom_sf"/>
</dbReference>
<dbReference type="FunFam" id="3.30.470.20:FF:000028">
    <property type="entry name" value="Methylcrotonoyl-CoA carboxylase subunit alpha, mitochondrial"/>
    <property type="match status" value="1"/>
</dbReference>
<evidence type="ECO:0000313" key="11">
    <source>
        <dbReference type="WBParaSite" id="Gr19_v10_g6126.t1"/>
    </source>
</evidence>
<dbReference type="InterPro" id="IPR005481">
    <property type="entry name" value="BC-like_N"/>
</dbReference>
<evidence type="ECO:0000256" key="6">
    <source>
        <dbReference type="PROSITE-ProRule" id="PRU00409"/>
    </source>
</evidence>
<name>A0A914I2Y4_GLORO</name>
<organism evidence="10 11">
    <name type="scientific">Globodera rostochiensis</name>
    <name type="common">Golden nematode worm</name>
    <name type="synonym">Heterodera rostochiensis</name>
    <dbReference type="NCBI Taxonomy" id="31243"/>
    <lineage>
        <taxon>Eukaryota</taxon>
        <taxon>Metazoa</taxon>
        <taxon>Ecdysozoa</taxon>
        <taxon>Nematoda</taxon>
        <taxon>Chromadorea</taxon>
        <taxon>Rhabditida</taxon>
        <taxon>Tylenchina</taxon>
        <taxon>Tylenchomorpha</taxon>
        <taxon>Tylenchoidea</taxon>
        <taxon>Heteroderidae</taxon>
        <taxon>Heteroderinae</taxon>
        <taxon>Globodera</taxon>
    </lineage>
</organism>
<evidence type="ECO:0000256" key="1">
    <source>
        <dbReference type="ARBA" id="ARBA00001953"/>
    </source>
</evidence>
<reference evidence="11" key="1">
    <citation type="submission" date="2022-11" db="UniProtKB">
        <authorList>
            <consortium name="WormBaseParasite"/>
        </authorList>
    </citation>
    <scope>IDENTIFICATION</scope>
</reference>
<dbReference type="InterPro" id="IPR011764">
    <property type="entry name" value="Biotin_carboxylation_dom"/>
</dbReference>
<dbReference type="AlphaFoldDB" id="A0A914I2Y4"/>
<dbReference type="GO" id="GO:0005739">
    <property type="term" value="C:mitochondrion"/>
    <property type="evidence" value="ECO:0007669"/>
    <property type="project" value="TreeGrafter"/>
</dbReference>
<dbReference type="PANTHER" id="PTHR18866:SF33">
    <property type="entry name" value="METHYLCROTONOYL-COA CARBOXYLASE SUBUNIT ALPHA, MITOCHONDRIAL-RELATED"/>
    <property type="match status" value="1"/>
</dbReference>
<dbReference type="Pfam" id="PF00364">
    <property type="entry name" value="Biotin_lipoyl"/>
    <property type="match status" value="1"/>
</dbReference>
<dbReference type="PROSITE" id="PS50968">
    <property type="entry name" value="BIOTINYL_LIPOYL"/>
    <property type="match status" value="1"/>
</dbReference>
<dbReference type="InterPro" id="IPR001882">
    <property type="entry name" value="Biotin_BS"/>
</dbReference>
<dbReference type="InterPro" id="IPR011761">
    <property type="entry name" value="ATP-grasp"/>
</dbReference>